<protein>
    <recommendedName>
        <fullName evidence="11">Potassium-transporting ATPase KdpC subunit</fullName>
    </recommendedName>
    <alternativeName>
        <fullName evidence="11">ATP phosphohydrolase [potassium-transporting] C chain</fullName>
    </alternativeName>
    <alternativeName>
        <fullName evidence="11">Potassium-binding and translocating subunit C</fullName>
    </alternativeName>
    <alternativeName>
        <fullName evidence="11">Potassium-translocating ATPase C chain</fullName>
    </alternativeName>
</protein>
<comment type="caution">
    <text evidence="13">The sequence shown here is derived from an EMBL/GenBank/DDBJ whole genome shotgun (WGS) entry which is preliminary data.</text>
</comment>
<evidence type="ECO:0000256" key="2">
    <source>
        <dbReference type="ARBA" id="ARBA00022475"/>
    </source>
</evidence>
<feature type="region of interest" description="Disordered" evidence="12">
    <location>
        <begin position="74"/>
        <end position="98"/>
    </location>
</feature>
<keyword evidence="14" id="KW-1185">Reference proteome</keyword>
<evidence type="ECO:0000256" key="11">
    <source>
        <dbReference type="HAMAP-Rule" id="MF_00276"/>
    </source>
</evidence>
<sequence length="204" mass="21275">MVTIRSWPRTFWVSLRTMLIFSLLLGVLFPALMLTVGQLAFPAQANGSMLDAPAQSAAPVGSALIGQRFTDKEGNPDPSFFQPRPSNAGDGYDGEASSGSNFGPENPVFLKAIAEAKASYLAQNPGITVVPADALTSSASGLDPDISVANALGQAARVASARSLEPAEVITLVHAQTTGRDLGFLGEPRVNVLKLNIALLGLEN</sequence>
<evidence type="ECO:0000313" key="14">
    <source>
        <dbReference type="Proteomes" id="UP000746595"/>
    </source>
</evidence>
<reference evidence="13 14" key="1">
    <citation type="submission" date="2020-04" db="EMBL/GenBank/DDBJ databases">
        <title>Paeniglutamicibacter sp. ANT13_2, a novel actinomycete isolated from sediment in Antarctica.</title>
        <authorList>
            <person name="Sakdapetsiri C."/>
            <person name="Pinyakong O."/>
        </authorList>
    </citation>
    <scope>NUCLEOTIDE SEQUENCE [LARGE SCALE GENOMIC DNA]</scope>
    <source>
        <strain evidence="13 14">ANT13_2</strain>
    </source>
</reference>
<evidence type="ECO:0000256" key="3">
    <source>
        <dbReference type="ARBA" id="ARBA00022538"/>
    </source>
</evidence>
<keyword evidence="7 11" id="KW-0630">Potassium</keyword>
<comment type="subcellular location">
    <subcellularLocation>
        <location evidence="11">Cell membrane</location>
        <topology evidence="11">Single-pass membrane protein</topology>
    </subcellularLocation>
</comment>
<dbReference type="PANTHER" id="PTHR30042:SF2">
    <property type="entry name" value="POTASSIUM-TRANSPORTING ATPASE KDPC SUBUNIT"/>
    <property type="match status" value="1"/>
</dbReference>
<keyword evidence="9 11" id="KW-0406">Ion transport</keyword>
<dbReference type="InterPro" id="IPR003820">
    <property type="entry name" value="KdpC"/>
</dbReference>
<dbReference type="RefSeq" id="WP_168150468.1">
    <property type="nucleotide sequence ID" value="NZ_JAAWVT010000001.1"/>
</dbReference>
<keyword evidence="3 11" id="KW-0633">Potassium transport</keyword>
<evidence type="ECO:0000256" key="8">
    <source>
        <dbReference type="ARBA" id="ARBA00022989"/>
    </source>
</evidence>
<dbReference type="Pfam" id="PF02669">
    <property type="entry name" value="KdpC"/>
    <property type="match status" value="1"/>
</dbReference>
<evidence type="ECO:0000256" key="7">
    <source>
        <dbReference type="ARBA" id="ARBA00022958"/>
    </source>
</evidence>
<keyword evidence="5 11" id="KW-0547">Nucleotide-binding</keyword>
<dbReference type="PIRSF" id="PIRSF001296">
    <property type="entry name" value="K_ATPase_KdpC"/>
    <property type="match status" value="1"/>
</dbReference>
<accession>A0ABX1G190</accession>
<dbReference type="EMBL" id="JAAWVT010000001">
    <property type="protein sequence ID" value="NKG19531.1"/>
    <property type="molecule type" value="Genomic_DNA"/>
</dbReference>
<evidence type="ECO:0000256" key="4">
    <source>
        <dbReference type="ARBA" id="ARBA00022692"/>
    </source>
</evidence>
<keyword evidence="8 11" id="KW-1133">Transmembrane helix</keyword>
<evidence type="ECO:0000256" key="12">
    <source>
        <dbReference type="SAM" id="MobiDB-lite"/>
    </source>
</evidence>
<evidence type="ECO:0000256" key="5">
    <source>
        <dbReference type="ARBA" id="ARBA00022741"/>
    </source>
</evidence>
<keyword evidence="1 11" id="KW-0813">Transport</keyword>
<dbReference type="NCBIfam" id="TIGR00681">
    <property type="entry name" value="kdpC"/>
    <property type="match status" value="1"/>
</dbReference>
<comment type="subunit">
    <text evidence="11">The system is composed of three essential subunits: KdpA, KdpB and KdpC.</text>
</comment>
<dbReference type="HAMAP" id="MF_00276">
    <property type="entry name" value="KdpC"/>
    <property type="match status" value="1"/>
</dbReference>
<evidence type="ECO:0000256" key="10">
    <source>
        <dbReference type="ARBA" id="ARBA00023136"/>
    </source>
</evidence>
<keyword evidence="2 11" id="KW-1003">Cell membrane</keyword>
<keyword evidence="6 11" id="KW-0067">ATP-binding</keyword>
<keyword evidence="4 11" id="KW-0812">Transmembrane</keyword>
<proteinExistence type="inferred from homology"/>
<evidence type="ECO:0000313" key="13">
    <source>
        <dbReference type="EMBL" id="NKG19531.1"/>
    </source>
</evidence>
<dbReference type="Proteomes" id="UP000746595">
    <property type="component" value="Unassembled WGS sequence"/>
</dbReference>
<keyword evidence="10 11" id="KW-0472">Membrane</keyword>
<organism evidence="13 14">
    <name type="scientific">Paeniglutamicibacter terrestris</name>
    <dbReference type="NCBI Taxonomy" id="2723403"/>
    <lineage>
        <taxon>Bacteria</taxon>
        <taxon>Bacillati</taxon>
        <taxon>Actinomycetota</taxon>
        <taxon>Actinomycetes</taxon>
        <taxon>Micrococcales</taxon>
        <taxon>Micrococcaceae</taxon>
        <taxon>Paeniglutamicibacter</taxon>
    </lineage>
</organism>
<comment type="function">
    <text evidence="11">Part of the high-affinity ATP-driven potassium transport (or Kdp) system, which catalyzes the hydrolysis of ATP coupled with the electrogenic transport of potassium into the cytoplasm. This subunit acts as a catalytic chaperone that increases the ATP-binding affinity of the ATP-hydrolyzing subunit KdpB by the formation of a transient KdpB/KdpC/ATP ternary complex.</text>
</comment>
<evidence type="ECO:0000256" key="1">
    <source>
        <dbReference type="ARBA" id="ARBA00022448"/>
    </source>
</evidence>
<name>A0ABX1G190_9MICC</name>
<evidence type="ECO:0000256" key="6">
    <source>
        <dbReference type="ARBA" id="ARBA00022840"/>
    </source>
</evidence>
<comment type="similarity">
    <text evidence="11">Belongs to the KdpC family.</text>
</comment>
<evidence type="ECO:0000256" key="9">
    <source>
        <dbReference type="ARBA" id="ARBA00023065"/>
    </source>
</evidence>
<dbReference type="PANTHER" id="PTHR30042">
    <property type="entry name" value="POTASSIUM-TRANSPORTING ATPASE C CHAIN"/>
    <property type="match status" value="1"/>
</dbReference>
<gene>
    <name evidence="11 13" type="primary">kdpC</name>
    <name evidence="13" type="ORF">HED64_02265</name>
</gene>